<dbReference type="AlphaFoldDB" id="A0A0F9JYJ9"/>
<dbReference type="EMBL" id="LAZR01010330">
    <property type="protein sequence ID" value="KKM67541.1"/>
    <property type="molecule type" value="Genomic_DNA"/>
</dbReference>
<proteinExistence type="predicted"/>
<name>A0A0F9JYJ9_9ZZZZ</name>
<protein>
    <submittedName>
        <fullName evidence="1">Uncharacterized protein</fullName>
    </submittedName>
</protein>
<comment type="caution">
    <text evidence="1">The sequence shown here is derived from an EMBL/GenBank/DDBJ whole genome shotgun (WGS) entry which is preliminary data.</text>
</comment>
<evidence type="ECO:0000313" key="1">
    <source>
        <dbReference type="EMBL" id="KKM67541.1"/>
    </source>
</evidence>
<gene>
    <name evidence="1" type="ORF">LCGC14_1470030</name>
</gene>
<reference evidence="1" key="1">
    <citation type="journal article" date="2015" name="Nature">
        <title>Complex archaea that bridge the gap between prokaryotes and eukaryotes.</title>
        <authorList>
            <person name="Spang A."/>
            <person name="Saw J.H."/>
            <person name="Jorgensen S.L."/>
            <person name="Zaremba-Niedzwiedzka K."/>
            <person name="Martijn J."/>
            <person name="Lind A.E."/>
            <person name="van Eijk R."/>
            <person name="Schleper C."/>
            <person name="Guy L."/>
            <person name="Ettema T.J."/>
        </authorList>
    </citation>
    <scope>NUCLEOTIDE SEQUENCE</scope>
</reference>
<accession>A0A0F9JYJ9</accession>
<organism evidence="1">
    <name type="scientific">marine sediment metagenome</name>
    <dbReference type="NCBI Taxonomy" id="412755"/>
    <lineage>
        <taxon>unclassified sequences</taxon>
        <taxon>metagenomes</taxon>
        <taxon>ecological metagenomes</taxon>
    </lineage>
</organism>
<sequence>MMFEKKVNCHQCKKGYHKVGEVCPENRIKWL</sequence>